<evidence type="ECO:0000256" key="2">
    <source>
        <dbReference type="ARBA" id="ARBA00022475"/>
    </source>
</evidence>
<keyword evidence="4 6" id="KW-1133">Transmembrane helix</keyword>
<sequence>MEGILFFLFSFLSLSLLIAGLFATIFRKELIISSRIKAEFGSLKDVPSESRRAGILGIQFKRTWNKYQQKVADKTPRYIEKELEKRLQDAGNPFNLHPIAFRMIQFILAIVMFIVVLFIFGPGTSNLLMIAIASTAAGLLGIRYPEFYLSIRKKKRVQAIQKDMPDFFDMLNLTIEAGLGIDAAIYEVSNKLGGPISEEFIRTMEDMKLGKSRKEAFDQLRNRVPSEQFQSVLTALIQADQLGIGMSKVLRNLTVRIREKRREAAREQAMKTPVKMLFPMVFFIFPSIFIVLLGPLVIYFIMNGLN</sequence>
<feature type="transmembrane region" description="Helical" evidence="6">
    <location>
        <begin position="6"/>
        <end position="26"/>
    </location>
</feature>
<dbReference type="PANTHER" id="PTHR35007">
    <property type="entry name" value="INTEGRAL MEMBRANE PROTEIN-RELATED"/>
    <property type="match status" value="1"/>
</dbReference>
<dbReference type="InterPro" id="IPR042094">
    <property type="entry name" value="T2SS_GspF_sf"/>
</dbReference>
<keyword evidence="2" id="KW-1003">Cell membrane</keyword>
<evidence type="ECO:0000256" key="5">
    <source>
        <dbReference type="ARBA" id="ARBA00023136"/>
    </source>
</evidence>
<evidence type="ECO:0000256" key="4">
    <source>
        <dbReference type="ARBA" id="ARBA00022989"/>
    </source>
</evidence>
<feature type="transmembrane region" description="Helical" evidence="6">
    <location>
        <begin position="103"/>
        <end position="121"/>
    </location>
</feature>
<proteinExistence type="predicted"/>
<evidence type="ECO:0000256" key="6">
    <source>
        <dbReference type="SAM" id="Phobius"/>
    </source>
</evidence>
<protein>
    <submittedName>
        <fullName evidence="8">Type II secretion system F family protein</fullName>
    </submittedName>
</protein>
<dbReference type="EMBL" id="JAKIJS010000001">
    <property type="protein sequence ID" value="MCF6137287.1"/>
    <property type="molecule type" value="Genomic_DNA"/>
</dbReference>
<dbReference type="Gene3D" id="1.20.81.30">
    <property type="entry name" value="Type II secretion system (T2SS), domain F"/>
    <property type="match status" value="1"/>
</dbReference>
<keyword evidence="5 6" id="KW-0472">Membrane</keyword>
<evidence type="ECO:0000256" key="1">
    <source>
        <dbReference type="ARBA" id="ARBA00004651"/>
    </source>
</evidence>
<accession>A0ABS9H0H0</accession>
<reference evidence="8 9" key="1">
    <citation type="submission" date="2022-01" db="EMBL/GenBank/DDBJ databases">
        <title>Alkalihalobacillus sp. EGI L200015, a novel bacterium isolated from a salt lake sediment.</title>
        <authorList>
            <person name="Gao L."/>
            <person name="Fang B.-Z."/>
            <person name="Li W.-J."/>
        </authorList>
    </citation>
    <scope>NUCLEOTIDE SEQUENCE [LARGE SCALE GENOMIC DNA]</scope>
    <source>
        <strain evidence="8 9">KCTC 12718</strain>
    </source>
</reference>
<comment type="subcellular location">
    <subcellularLocation>
        <location evidence="1">Cell membrane</location>
        <topology evidence="1">Multi-pass membrane protein</topology>
    </subcellularLocation>
</comment>
<comment type="caution">
    <text evidence="8">The sequence shown here is derived from an EMBL/GenBank/DDBJ whole genome shotgun (WGS) entry which is preliminary data.</text>
</comment>
<keyword evidence="3 6" id="KW-0812">Transmembrane</keyword>
<keyword evidence="9" id="KW-1185">Reference proteome</keyword>
<dbReference type="Proteomes" id="UP001649381">
    <property type="component" value="Unassembled WGS sequence"/>
</dbReference>
<evidence type="ECO:0000313" key="9">
    <source>
        <dbReference type="Proteomes" id="UP001649381"/>
    </source>
</evidence>
<dbReference type="PANTHER" id="PTHR35007:SF2">
    <property type="entry name" value="PILUS ASSEMBLE PROTEIN"/>
    <property type="match status" value="1"/>
</dbReference>
<gene>
    <name evidence="8" type="ORF">L2716_06040</name>
</gene>
<evidence type="ECO:0000256" key="3">
    <source>
        <dbReference type="ARBA" id="ARBA00022692"/>
    </source>
</evidence>
<name>A0ABS9H0H0_9BACL</name>
<feature type="transmembrane region" description="Helical" evidence="6">
    <location>
        <begin position="276"/>
        <end position="302"/>
    </location>
</feature>
<dbReference type="RefSeq" id="WP_236332755.1">
    <property type="nucleotide sequence ID" value="NZ_JAKIJS010000001.1"/>
</dbReference>
<dbReference type="InterPro" id="IPR018076">
    <property type="entry name" value="T2SS_GspF_dom"/>
</dbReference>
<feature type="domain" description="Type II secretion system protein GspF" evidence="7">
    <location>
        <begin position="167"/>
        <end position="293"/>
    </location>
</feature>
<feature type="transmembrane region" description="Helical" evidence="6">
    <location>
        <begin position="127"/>
        <end position="145"/>
    </location>
</feature>
<evidence type="ECO:0000259" key="7">
    <source>
        <dbReference type="Pfam" id="PF00482"/>
    </source>
</evidence>
<organism evidence="8 9">
    <name type="scientific">Pseudalkalibacillus berkeleyi</name>
    <dbReference type="NCBI Taxonomy" id="1069813"/>
    <lineage>
        <taxon>Bacteria</taxon>
        <taxon>Bacillati</taxon>
        <taxon>Bacillota</taxon>
        <taxon>Bacilli</taxon>
        <taxon>Bacillales</taxon>
        <taxon>Fictibacillaceae</taxon>
        <taxon>Pseudalkalibacillus</taxon>
    </lineage>
</organism>
<dbReference type="Pfam" id="PF00482">
    <property type="entry name" value="T2SSF"/>
    <property type="match status" value="1"/>
</dbReference>
<evidence type="ECO:0000313" key="8">
    <source>
        <dbReference type="EMBL" id="MCF6137287.1"/>
    </source>
</evidence>